<feature type="transmembrane region" description="Helical" evidence="7">
    <location>
        <begin position="246"/>
        <end position="270"/>
    </location>
</feature>
<feature type="transmembrane region" description="Helical" evidence="7">
    <location>
        <begin position="379"/>
        <end position="401"/>
    </location>
</feature>
<proteinExistence type="predicted"/>
<evidence type="ECO:0000256" key="4">
    <source>
        <dbReference type="ARBA" id="ARBA00022692"/>
    </source>
</evidence>
<accession>A0A3D6BUD9</accession>
<dbReference type="SUPFAM" id="SSF118215">
    <property type="entry name" value="Proton glutamate symport protein"/>
    <property type="match status" value="1"/>
</dbReference>
<sequence>MEFRPLTALSVHLESLIKGRLWLQVIVGLLLGAALGLLLNPSTGLVSERVGSWLANWLELPGQIFMRLIQMVMIPLIFASIISGIVSNTSDNLKTFGLRLFLYFVFTTTVAIIIGLSITLLMKPGEYVLSLGGFPESGEKQILPTEQANLIDNIPMAISNLIPNNPLESILMGEMLGVVIFTIIIGIAITQLKDVTAQPIIRFTEAIQKICMIVVSWAMKLVPYAVFGLMGALLSRIGIGIFLGLGYYMSVVIIGLLILMSFYLLLVLFVGKKNPFKFLKAIKEPQLLAFSTASSAAVMPVSMKTAEENLKIPSNISDFVIPIGATINMDGTALFQCVTTLFMAQAYGIELSLINLILISATVIAASIGTPAIPGGGVIILATVLQSAGIPADGLIVIIGIDRILGMFRTVVNVTGDLTACLVFNRFYGNIKPLDTMDPKLQPLTST</sequence>
<feature type="transmembrane region" description="Helical" evidence="7">
    <location>
        <begin position="170"/>
        <end position="189"/>
    </location>
</feature>
<dbReference type="AlphaFoldDB" id="A0A3D6BUD9"/>
<keyword evidence="2" id="KW-0813">Transport</keyword>
<keyword evidence="6 7" id="KW-0472">Membrane</keyword>
<feature type="transmembrane region" description="Helical" evidence="7">
    <location>
        <begin position="21"/>
        <end position="39"/>
    </location>
</feature>
<dbReference type="EMBL" id="DPRK01000194">
    <property type="protein sequence ID" value="HCY82287.1"/>
    <property type="molecule type" value="Genomic_DNA"/>
</dbReference>
<dbReference type="InterPro" id="IPR036458">
    <property type="entry name" value="Na:dicarbo_symporter_sf"/>
</dbReference>
<evidence type="ECO:0000256" key="6">
    <source>
        <dbReference type="ARBA" id="ARBA00023136"/>
    </source>
</evidence>
<comment type="subcellular location">
    <subcellularLocation>
        <location evidence="1">Cell membrane</location>
        <topology evidence="1">Multi-pass membrane protein</topology>
    </subcellularLocation>
</comment>
<protein>
    <submittedName>
        <fullName evidence="8">Dicarboxylate/amino acid:cation symporter</fullName>
    </submittedName>
</protein>
<keyword evidence="4 7" id="KW-0812">Transmembrane</keyword>
<name>A0A3D6BUD9_9FLAO</name>
<evidence type="ECO:0000256" key="5">
    <source>
        <dbReference type="ARBA" id="ARBA00022989"/>
    </source>
</evidence>
<reference evidence="8 9" key="1">
    <citation type="journal article" date="2018" name="Nat. Biotechnol.">
        <title>A standardized bacterial taxonomy based on genome phylogeny substantially revises the tree of life.</title>
        <authorList>
            <person name="Parks D.H."/>
            <person name="Chuvochina M."/>
            <person name="Waite D.W."/>
            <person name="Rinke C."/>
            <person name="Skarshewski A."/>
            <person name="Chaumeil P.A."/>
            <person name="Hugenholtz P."/>
        </authorList>
    </citation>
    <scope>NUCLEOTIDE SEQUENCE [LARGE SCALE GENOMIC DNA]</scope>
    <source>
        <strain evidence="8">UBA10227</strain>
    </source>
</reference>
<dbReference type="GO" id="GO:0006835">
    <property type="term" value="P:dicarboxylic acid transport"/>
    <property type="evidence" value="ECO:0007669"/>
    <property type="project" value="TreeGrafter"/>
</dbReference>
<feature type="transmembrane region" description="Helical" evidence="7">
    <location>
        <begin position="100"/>
        <end position="122"/>
    </location>
</feature>
<dbReference type="PRINTS" id="PR00173">
    <property type="entry name" value="EDTRNSPORT"/>
</dbReference>
<feature type="transmembrane region" description="Helical" evidence="7">
    <location>
        <begin position="64"/>
        <end position="88"/>
    </location>
</feature>
<evidence type="ECO:0000256" key="2">
    <source>
        <dbReference type="ARBA" id="ARBA00022448"/>
    </source>
</evidence>
<evidence type="ECO:0000256" key="3">
    <source>
        <dbReference type="ARBA" id="ARBA00022475"/>
    </source>
</evidence>
<dbReference type="Gene3D" id="1.10.3860.10">
    <property type="entry name" value="Sodium:dicarboxylate symporter"/>
    <property type="match status" value="1"/>
</dbReference>
<dbReference type="PANTHER" id="PTHR42865">
    <property type="entry name" value="PROTON/GLUTAMATE-ASPARTATE SYMPORTER"/>
    <property type="match status" value="1"/>
</dbReference>
<keyword evidence="3" id="KW-1003">Cell membrane</keyword>
<evidence type="ECO:0000256" key="1">
    <source>
        <dbReference type="ARBA" id="ARBA00004651"/>
    </source>
</evidence>
<evidence type="ECO:0000256" key="7">
    <source>
        <dbReference type="SAM" id="Phobius"/>
    </source>
</evidence>
<dbReference type="GO" id="GO:0005886">
    <property type="term" value="C:plasma membrane"/>
    <property type="evidence" value="ECO:0007669"/>
    <property type="project" value="UniProtKB-SubCell"/>
</dbReference>
<gene>
    <name evidence="8" type="ORF">DHV22_12160</name>
</gene>
<dbReference type="Proteomes" id="UP000263268">
    <property type="component" value="Unassembled WGS sequence"/>
</dbReference>
<dbReference type="Pfam" id="PF00375">
    <property type="entry name" value="SDF"/>
    <property type="match status" value="1"/>
</dbReference>
<dbReference type="PANTHER" id="PTHR42865:SF7">
    <property type="entry name" value="PROTON_GLUTAMATE-ASPARTATE SYMPORTER"/>
    <property type="match status" value="1"/>
</dbReference>
<keyword evidence="5 7" id="KW-1133">Transmembrane helix</keyword>
<feature type="transmembrane region" description="Helical" evidence="7">
    <location>
        <begin position="353"/>
        <end position="373"/>
    </location>
</feature>
<organism evidence="8 9">
    <name type="scientific">Xanthomarina gelatinilytica</name>
    <dbReference type="NCBI Taxonomy" id="1137281"/>
    <lineage>
        <taxon>Bacteria</taxon>
        <taxon>Pseudomonadati</taxon>
        <taxon>Bacteroidota</taxon>
        <taxon>Flavobacteriia</taxon>
        <taxon>Flavobacteriales</taxon>
        <taxon>Flavobacteriaceae</taxon>
        <taxon>Xanthomarina</taxon>
    </lineage>
</organism>
<evidence type="ECO:0000313" key="8">
    <source>
        <dbReference type="EMBL" id="HCY82287.1"/>
    </source>
</evidence>
<evidence type="ECO:0000313" key="9">
    <source>
        <dbReference type="Proteomes" id="UP000263268"/>
    </source>
</evidence>
<feature type="transmembrane region" description="Helical" evidence="7">
    <location>
        <begin position="210"/>
        <end position="234"/>
    </location>
</feature>
<dbReference type="InterPro" id="IPR001991">
    <property type="entry name" value="Na-dicarboxylate_symporter"/>
</dbReference>
<comment type="caution">
    <text evidence="8">The sequence shown here is derived from an EMBL/GenBank/DDBJ whole genome shotgun (WGS) entry which is preliminary data.</text>
</comment>
<dbReference type="GO" id="GO:0015293">
    <property type="term" value="F:symporter activity"/>
    <property type="evidence" value="ECO:0007669"/>
    <property type="project" value="UniProtKB-KW"/>
</dbReference>